<feature type="compositionally biased region" description="Basic and acidic residues" evidence="2">
    <location>
        <begin position="2309"/>
        <end position="2318"/>
    </location>
</feature>
<feature type="compositionally biased region" description="Basic residues" evidence="2">
    <location>
        <begin position="2331"/>
        <end position="2344"/>
    </location>
</feature>
<evidence type="ECO:0000256" key="1">
    <source>
        <dbReference type="SAM" id="Coils"/>
    </source>
</evidence>
<feature type="compositionally biased region" description="Basic and acidic residues" evidence="2">
    <location>
        <begin position="2279"/>
        <end position="2300"/>
    </location>
</feature>
<organism evidence="3 4">
    <name type="scientific">Acanthamoeba castellanii medusavirus J1</name>
    <dbReference type="NCBI Taxonomy" id="3114988"/>
    <lineage>
        <taxon>Viruses</taxon>
        <taxon>Varidnaviria</taxon>
        <taxon>Bamfordvirae</taxon>
        <taxon>Nucleocytoviricota</taxon>
        <taxon>Megaviricetes</taxon>
        <taxon>Mamonoviridae</taxon>
        <taxon>Medusavirus</taxon>
        <taxon>Medusavirus medusae</taxon>
    </lineage>
</organism>
<dbReference type="EMBL" id="AP018495">
    <property type="protein sequence ID" value="BBI30319.1"/>
    <property type="molecule type" value="Genomic_DNA"/>
</dbReference>
<feature type="compositionally biased region" description="Acidic residues" evidence="2">
    <location>
        <begin position="2319"/>
        <end position="2328"/>
    </location>
</feature>
<proteinExistence type="predicted"/>
<accession>A0A3T1CWX9</accession>
<feature type="compositionally biased region" description="Basic and acidic residues" evidence="2">
    <location>
        <begin position="39"/>
        <end position="55"/>
    </location>
</feature>
<evidence type="ECO:0000256" key="2">
    <source>
        <dbReference type="SAM" id="MobiDB-lite"/>
    </source>
</evidence>
<feature type="compositionally biased region" description="Basic and acidic residues" evidence="2">
    <location>
        <begin position="2345"/>
        <end position="2368"/>
    </location>
</feature>
<feature type="compositionally biased region" description="Low complexity" evidence="2">
    <location>
        <begin position="83"/>
        <end position="94"/>
    </location>
</feature>
<reference evidence="4" key="1">
    <citation type="journal article" date="2019" name="J. Virol.">
        <title>Medusavirus, a novel large DNA virus discovered from hot spring water.</title>
        <authorList>
            <person name="Yoshikawa G."/>
            <person name="Blanc-Mathieu R."/>
            <person name="Song C."/>
            <person name="Kayama Y."/>
            <person name="Mochizuki T."/>
            <person name="Murata K."/>
            <person name="Ogata H."/>
            <person name="Takemura M."/>
        </authorList>
    </citation>
    <scope>NUCLEOTIDE SEQUENCE [LARGE SCALE GENOMIC DNA]</scope>
</reference>
<feature type="region of interest" description="Disordered" evidence="2">
    <location>
        <begin position="2273"/>
        <end position="2376"/>
    </location>
</feature>
<dbReference type="Proteomes" id="UP001161669">
    <property type="component" value="Segment"/>
</dbReference>
<feature type="region of interest" description="Disordered" evidence="2">
    <location>
        <begin position="1"/>
        <end position="96"/>
    </location>
</feature>
<evidence type="ECO:0000313" key="4">
    <source>
        <dbReference type="Proteomes" id="UP001161669"/>
    </source>
</evidence>
<evidence type="ECO:0000313" key="3">
    <source>
        <dbReference type="EMBL" id="BBI30319.1"/>
    </source>
</evidence>
<feature type="coiled-coil region" evidence="1">
    <location>
        <begin position="227"/>
        <end position="254"/>
    </location>
</feature>
<feature type="coiled-coil region" evidence="1">
    <location>
        <begin position="603"/>
        <end position="630"/>
    </location>
</feature>
<feature type="compositionally biased region" description="Acidic residues" evidence="2">
    <location>
        <begin position="66"/>
        <end position="79"/>
    </location>
</feature>
<dbReference type="KEGG" id="vg:80540671"/>
<feature type="region of interest" description="Disordered" evidence="2">
    <location>
        <begin position="1334"/>
        <end position="1361"/>
    </location>
</feature>
<protein>
    <submittedName>
        <fullName evidence="3">Uncharacterized protein</fullName>
    </submittedName>
</protein>
<keyword evidence="4" id="KW-1185">Reference proteome</keyword>
<keyword evidence="1" id="KW-0175">Coiled coil</keyword>
<name>A0A3T1CWX9_9VIRU</name>
<sequence>MSTVKRRQAKKKEQAPSEEEEDVAAPSLVKGHSRRHSRSGRELERTKGKSKRVTDSRATISAHDSEENEEDDGGDDRDEADSRSSSRTRNTTQSVTVMVPVGETLSRIEESLDELKDMVAASSDSTSITASRTAGELKSAIRELRKNLGGGGDSSILINALRADTTVILELVRNLANHAATPACPSSAAPPVQLQTDALSQLTVAMERQKLAVETINETVGTRVREIQEAAHRIDRTEEEIKTRLANIERLVRRESGPDTQAYDSLRSVDSIKQSVDGLVTTGAEIREGVRNRARELQDVSHKIDKTGEDIKARLGAIERNLQDGASPSASEIEMLAGIRNVGAIKQNVERLSTEIVAAKNELKADIASSRAAPSSGGGPVLDEIKDRLNSVERLLRAEITPTNADVQIYDNLRDAGNVKQNLERLATATAEIKADLHRLGTTICTGGHSGDNQKTIEMRLVNIKDIVKEIRDELKNGAGRVTTVQVPVAPAGQQQQSQPLLVQASGSDTAKQVVEEIRPVLKDIRKGVMGLYKIPAGIKGEGGGGPAVNTAALDRSVADLNAAVASVRNVKSEQHIDLQPVLNATNTITGQLAGLGASIDHAKDTHRDLKESSKDIKEAVEQLKETVRKQCGKTPVGAAPADTPVYDDAAILRKLGSISASLEDKVDVKKIKDELDAIGALLRDVPVTSAEAIKQVAKTAEHVAQVADTQQTLMEDVKRLLSEQRQSAPPPQPQSDMLSPVPVQNSLVAATDSDPVSTAKLQDLSRRLEELVAQSAPAAGVTLLDAASREAITELITNAAKVVRAAPPPPTVTVNDIQTVRSASDALGKILDQRGPAASAPAEMVAMRTALDDVQRQVQALSTPQPDAAVPPITGIANDVTQLKNDLTAINNTLAVAVKTVSSSAEDYRAIAENIEKLQDAPVVELGEFMKTMQALIEQIKLAEGTFGDKQVQELTTALAQLDAKVRAQIAASQGVEYAVAHAEALDQLIGQLTEAVNAAKNNVAQTALDAVNNASAFDGGALTSEIRDSVDAIATSGARTVMRYIQNAEPSQDALKLITRTPEFANAAQALVNRGAAGAVQLISQAQPAITGETKLAIEAGVRDLASRNTLAIQEQYKQLLLDSGGPDRAGVKLLLDKFVDDASQLIADRVRDSASLLISGVDERPLAIAPAPATAPDTGFDKDDPYDLRKFREHKNMYEWHEDAQERWQYMVDDRMLRQAFLWPDRDDPLQKLSPWVPGDNTSRHGRTQTHHEYVSKFAAGCPVLSKEIALFVARFIRMPYCVTQVVRNQTTGNYNVDLDLLAKMDACMRDIGLALEKAYAGAHALRGDKRGNVSGESLTGDEDVTAPRQTRPSPRDLLDLPIDGAGRLLHEAYRAVRSNPALVEFSQRLYASSKVFNQARAHHNEGTEGLRTAMIQAFGGINKSELADNGRKVSKRAAFYLVRATFESDLWWSVISELDVATSRLLLRHMYRGCGPTSAALDTFRVAVNQIAPYIITERPPDKAFFMPIQFVPTVTAADIADEVTYSTKLSYAYMAIVSVCDDLTCRTGLPALMDLRLTTEEFDDEEGEFAAGRVELARSAASIAQEFSVSAPSEDSDIENSDWIAYAVELVVRGSAAFLVQEADNWSKLRDKQGFTDWSMGILKNNYGTAATEADNRRLPAKETYDTLVPRAAAAMALWCIAPAAFKHNHAIGNYTQSLFRPALLGSLRSSISGNINVDATELLDDSTVALRNSRKRPVLLDYALNRVWEMISVALWMYAYQVKEDRLRHDNPFDEDVRAQKAVLEAIERTIYSNNPSEAKELVKSNADSWLAQLQRTITVQSDETFLLANQYDLRGQIVYNMERALDSIVWKKAETRDGGTMDMEQADVQLVEDDEAETEALGVALIEPAPAGVDPNAKFERVEYNANLDGVEEDRDRRLSNMTLRELREGHAFCTKRSEQFNGMMKGLGWTCVMQTQDDPVALSTRVAEVVKKPWPPLYTLAFERTTVLVATLKHETLGELLHVVVHRIDSTSALPKYYRFMRVSRANSEKLAPEGEGAFATVSFSETARLSGARADVRNYAHDMALTFVGLHLDCSENIDLQNDLEVVAHPYRGMVFARQLGSMRVYQDEGQSRIADKLPDISAGRWVKVTARTRPNAPWGDQREKVLKDKRLWIIRPRDRPPLGLTADQARRLVDRSDDTYRTVAIMLRKRCDQAVAAVSSNTREHASFAIPYLVPGLPLFFRQREKVVELLIEGLKRDGYVVERVDDGMLYLEWGEEARLTRERRRQRRKEEERRAEERAARKAERQRKREEKKKKSKERPSRSKEREEEGEEEEEEEAPRKRRSRSRSKGRKKKPEEDPLEVLRKMTQERRADELLKRLQGGKKK</sequence>
<feature type="compositionally biased region" description="Basic residues" evidence="2">
    <location>
        <begin position="1"/>
        <end position="10"/>
    </location>
</feature>